<evidence type="ECO:0000313" key="2">
    <source>
        <dbReference type="EMBL" id="CAF1245056.1"/>
    </source>
</evidence>
<gene>
    <name evidence="2" type="ORF">GPM918_LOCUS25851</name>
    <name evidence="3" type="ORF">SRO942_LOCUS25910</name>
</gene>
<name>A0A814ZM29_9BILA</name>
<dbReference type="Proteomes" id="UP000681722">
    <property type="component" value="Unassembled WGS sequence"/>
</dbReference>
<dbReference type="AlphaFoldDB" id="A0A814ZM29"/>
<keyword evidence="1" id="KW-1133">Transmembrane helix</keyword>
<reference evidence="2" key="1">
    <citation type="submission" date="2021-02" db="EMBL/GenBank/DDBJ databases">
        <authorList>
            <person name="Nowell W R."/>
        </authorList>
    </citation>
    <scope>NUCLEOTIDE SEQUENCE</scope>
</reference>
<keyword evidence="1" id="KW-0472">Membrane</keyword>
<accession>A0A814ZM29</accession>
<evidence type="ECO:0000313" key="4">
    <source>
        <dbReference type="Proteomes" id="UP000663829"/>
    </source>
</evidence>
<keyword evidence="4" id="KW-1185">Reference proteome</keyword>
<evidence type="ECO:0000313" key="3">
    <source>
        <dbReference type="EMBL" id="CAF4010523.1"/>
    </source>
</evidence>
<organism evidence="2 4">
    <name type="scientific">Didymodactylos carnosus</name>
    <dbReference type="NCBI Taxonomy" id="1234261"/>
    <lineage>
        <taxon>Eukaryota</taxon>
        <taxon>Metazoa</taxon>
        <taxon>Spiralia</taxon>
        <taxon>Gnathifera</taxon>
        <taxon>Rotifera</taxon>
        <taxon>Eurotatoria</taxon>
        <taxon>Bdelloidea</taxon>
        <taxon>Philodinida</taxon>
        <taxon>Philodinidae</taxon>
        <taxon>Didymodactylos</taxon>
    </lineage>
</organism>
<proteinExistence type="predicted"/>
<dbReference type="PANTHER" id="PTHR40535:SF1">
    <property type="entry name" value="CHROMOSOME UNDETERMINED SCAFFOLD_9, WHOLE GENOME SHOTGUN SEQUENCE"/>
    <property type="match status" value="1"/>
</dbReference>
<dbReference type="EMBL" id="CAJOBC010012024">
    <property type="protein sequence ID" value="CAF4010523.1"/>
    <property type="molecule type" value="Genomic_DNA"/>
</dbReference>
<keyword evidence="1" id="KW-0812">Transmembrane</keyword>
<comment type="caution">
    <text evidence="2">The sequence shown here is derived from an EMBL/GenBank/DDBJ whole genome shotgun (WGS) entry which is preliminary data.</text>
</comment>
<sequence>MHQMDFFQNSVYYTVSAIAHRSLCKDCLMNKLLFFIISVLYICIVPFTFCLPYDVETKFQYALKSIGRDWLDYDQCDRRCKWVYGNSLTITGTRLHIHECECYNKLQLIGIIKRDNDYDPPVMPKTACCGADGINYPTQEAACTNGTYALHGGYCGACSSHEDINIFNITRNNMTSISTKCAVKYVLFGKNSATKCMTNTAALSVECTECWVENMGCDAAQCLTLCAIDRILHVNNTKPDGSLNDCLACDEGYCGKPFIVCAGANRRRSGITSDIDRPQDTIWKRYAC</sequence>
<dbReference type="EMBL" id="CAJNOQ010010179">
    <property type="protein sequence ID" value="CAF1245056.1"/>
    <property type="molecule type" value="Genomic_DNA"/>
</dbReference>
<dbReference type="OrthoDB" id="10056465at2759"/>
<dbReference type="PANTHER" id="PTHR40535">
    <property type="entry name" value="CHROMOSOME UNDETERMINED SCAFFOLD_9, WHOLE GENOME SHOTGUN SEQUENCE"/>
    <property type="match status" value="1"/>
</dbReference>
<feature type="transmembrane region" description="Helical" evidence="1">
    <location>
        <begin position="32"/>
        <end position="49"/>
    </location>
</feature>
<dbReference type="Proteomes" id="UP000663829">
    <property type="component" value="Unassembled WGS sequence"/>
</dbReference>
<evidence type="ECO:0000256" key="1">
    <source>
        <dbReference type="SAM" id="Phobius"/>
    </source>
</evidence>
<protein>
    <submittedName>
        <fullName evidence="2">Uncharacterized protein</fullName>
    </submittedName>
</protein>